<feature type="signal peptide" evidence="1">
    <location>
        <begin position="1"/>
        <end position="21"/>
    </location>
</feature>
<evidence type="ECO:0000313" key="3">
    <source>
        <dbReference type="Proteomes" id="UP000266385"/>
    </source>
</evidence>
<comment type="caution">
    <text evidence="2">The sequence shown here is derived from an EMBL/GenBank/DDBJ whole genome shotgun (WGS) entry which is preliminary data.</text>
</comment>
<accession>A0A399RPU0</accession>
<dbReference type="Proteomes" id="UP000266385">
    <property type="component" value="Unassembled WGS sequence"/>
</dbReference>
<keyword evidence="1" id="KW-0732">Signal</keyword>
<organism evidence="2 3">
    <name type="scientific">Henriciella mobilis</name>
    <dbReference type="NCBI Taxonomy" id="2305467"/>
    <lineage>
        <taxon>Bacteria</taxon>
        <taxon>Pseudomonadati</taxon>
        <taxon>Pseudomonadota</taxon>
        <taxon>Alphaproteobacteria</taxon>
        <taxon>Hyphomonadales</taxon>
        <taxon>Hyphomonadaceae</taxon>
        <taxon>Henriciella</taxon>
    </lineage>
</organism>
<sequence length="170" mass="18264">MLLRIAIAACLIAIPASMVSAQTANVKIVEGDLPGEAEFEALQVIESLEDGDIAWLDLDMLPLAWPSVAQEDGTYTTPQTCEFGMVEGVETVSVPTGSNHQLMTVWLGNREQHPANGLSCEYAPIVGGEAPQDWARMRLTGCYYVRAVSVPTARELVLNPLPPSACGLHD</sequence>
<dbReference type="OrthoDB" id="7619237at2"/>
<reference evidence="2 3" key="1">
    <citation type="submission" date="2018-08" db="EMBL/GenBank/DDBJ databases">
        <title>Henriciella mobilis sp. nov., isolated from seawater.</title>
        <authorList>
            <person name="Cheng H."/>
            <person name="Wu Y.-H."/>
            <person name="Xu X.-W."/>
            <person name="Guo L.-L."/>
        </authorList>
    </citation>
    <scope>NUCLEOTIDE SEQUENCE [LARGE SCALE GENOMIC DNA]</scope>
    <source>
        <strain evidence="2 3">JN25</strain>
    </source>
</reference>
<gene>
    <name evidence="2" type="ORF">D1223_03050</name>
</gene>
<dbReference type="AlphaFoldDB" id="A0A399RPU0"/>
<dbReference type="EMBL" id="QWFX01000005">
    <property type="protein sequence ID" value="RIJ32841.1"/>
    <property type="molecule type" value="Genomic_DNA"/>
</dbReference>
<evidence type="ECO:0000256" key="1">
    <source>
        <dbReference type="SAM" id="SignalP"/>
    </source>
</evidence>
<dbReference type="RefSeq" id="WP_119374922.1">
    <property type="nucleotide sequence ID" value="NZ_QWFX01000005.1"/>
</dbReference>
<proteinExistence type="predicted"/>
<feature type="chain" id="PRO_5017189089" evidence="1">
    <location>
        <begin position="22"/>
        <end position="170"/>
    </location>
</feature>
<evidence type="ECO:0000313" key="2">
    <source>
        <dbReference type="EMBL" id="RIJ32841.1"/>
    </source>
</evidence>
<keyword evidence="3" id="KW-1185">Reference proteome</keyword>
<name>A0A399RPU0_9PROT</name>
<protein>
    <submittedName>
        <fullName evidence="2">Uncharacterized protein</fullName>
    </submittedName>
</protein>